<accession>A0A8X7SH48</accession>
<dbReference type="InterPro" id="IPR001810">
    <property type="entry name" value="F-box_dom"/>
</dbReference>
<dbReference type="InterPro" id="IPR053781">
    <property type="entry name" value="F-box_AtFBL13-like"/>
</dbReference>
<dbReference type="EMBL" id="JAAMPC010000006">
    <property type="protein sequence ID" value="KAG2306187.1"/>
    <property type="molecule type" value="Genomic_DNA"/>
</dbReference>
<comment type="caution">
    <text evidence="2">The sequence shown here is derived from an EMBL/GenBank/DDBJ whole genome shotgun (WGS) entry which is preliminary data.</text>
</comment>
<dbReference type="InterPro" id="IPR044997">
    <property type="entry name" value="F-box_plant"/>
</dbReference>
<dbReference type="InterPro" id="IPR032675">
    <property type="entry name" value="LRR_dom_sf"/>
</dbReference>
<evidence type="ECO:0000313" key="2">
    <source>
        <dbReference type="EMBL" id="KAG2306187.1"/>
    </source>
</evidence>
<dbReference type="OrthoDB" id="1939276at2759"/>
<dbReference type="AlphaFoldDB" id="A0A8X7SH48"/>
<dbReference type="CDD" id="cd22160">
    <property type="entry name" value="F-box_AtFBL13-like"/>
    <property type="match status" value="1"/>
</dbReference>
<dbReference type="PANTHER" id="PTHR32153">
    <property type="entry name" value="OJ000223_09.16 PROTEIN"/>
    <property type="match status" value="1"/>
</dbReference>
<feature type="domain" description="F-box" evidence="1">
    <location>
        <begin position="11"/>
        <end position="47"/>
    </location>
</feature>
<evidence type="ECO:0000313" key="3">
    <source>
        <dbReference type="Proteomes" id="UP000886595"/>
    </source>
</evidence>
<dbReference type="Pfam" id="PF23622">
    <property type="entry name" value="LRR_At1g61320_AtMIF1"/>
    <property type="match status" value="1"/>
</dbReference>
<protein>
    <recommendedName>
        <fullName evidence="1">F-box domain-containing protein</fullName>
    </recommendedName>
</protein>
<dbReference type="InterPro" id="IPR036047">
    <property type="entry name" value="F-box-like_dom_sf"/>
</dbReference>
<gene>
    <name evidence="2" type="ORF">Bca52824_025935</name>
</gene>
<organism evidence="2 3">
    <name type="scientific">Brassica carinata</name>
    <name type="common">Ethiopian mustard</name>
    <name type="synonym">Abyssinian cabbage</name>
    <dbReference type="NCBI Taxonomy" id="52824"/>
    <lineage>
        <taxon>Eukaryota</taxon>
        <taxon>Viridiplantae</taxon>
        <taxon>Streptophyta</taxon>
        <taxon>Embryophyta</taxon>
        <taxon>Tracheophyta</taxon>
        <taxon>Spermatophyta</taxon>
        <taxon>Magnoliopsida</taxon>
        <taxon>eudicotyledons</taxon>
        <taxon>Gunneridae</taxon>
        <taxon>Pentapetalae</taxon>
        <taxon>rosids</taxon>
        <taxon>malvids</taxon>
        <taxon>Brassicales</taxon>
        <taxon>Brassicaceae</taxon>
        <taxon>Brassiceae</taxon>
        <taxon>Brassica</taxon>
    </lineage>
</organism>
<dbReference type="SUPFAM" id="SSF52047">
    <property type="entry name" value="RNI-like"/>
    <property type="match status" value="1"/>
</dbReference>
<dbReference type="Gene3D" id="3.80.10.10">
    <property type="entry name" value="Ribonuclease Inhibitor"/>
    <property type="match status" value="1"/>
</dbReference>
<proteinExistence type="predicted"/>
<dbReference type="Pfam" id="PF00646">
    <property type="entry name" value="F-box"/>
    <property type="match status" value="1"/>
</dbReference>
<reference evidence="2 3" key="1">
    <citation type="submission" date="2020-02" db="EMBL/GenBank/DDBJ databases">
        <authorList>
            <person name="Ma Q."/>
            <person name="Huang Y."/>
            <person name="Song X."/>
            <person name="Pei D."/>
        </authorList>
    </citation>
    <scope>NUCLEOTIDE SEQUENCE [LARGE SCALE GENOMIC DNA]</scope>
    <source>
        <strain evidence="2">Sxm20200214</strain>
        <tissue evidence="2">Leaf</tissue>
    </source>
</reference>
<dbReference type="SMART" id="SM00256">
    <property type="entry name" value="FBOX"/>
    <property type="match status" value="1"/>
</dbReference>
<keyword evidence="3" id="KW-1185">Reference proteome</keyword>
<dbReference type="Gene3D" id="1.20.1280.50">
    <property type="match status" value="1"/>
</dbReference>
<dbReference type="SUPFAM" id="SSF81383">
    <property type="entry name" value="F-box domain"/>
    <property type="match status" value="1"/>
</dbReference>
<dbReference type="Proteomes" id="UP000886595">
    <property type="component" value="Unassembled WGS sequence"/>
</dbReference>
<evidence type="ECO:0000259" key="1">
    <source>
        <dbReference type="PROSITE" id="PS50181"/>
    </source>
</evidence>
<sequence length="441" mass="50443">MADDRKIEGALDLISSLPDEILQHILSFVSTKVAIRTSLLSRSWRHVWCEVPSLSLEVEKLTTAASINETLTRYTAPKTKSFQLVIKPMMMNIPYIDRWIKFAMSHSLENLSLEFPRPYYQEYKLPDFFYNSCSFKQLNITLSSYRTMVPKCTVSWTSLQKLSLSCYSLSDESMAKILSGCPVLENLTLSNCDELKLIDLSKSLRLKTLQVNCGMTATQIVAPHIHFLRLVNPQSSYTLVDVASLTEAELEISFFDSHIKTDFPQLQVKVLEMLYKLQNADKLTLGSNFIQIISLAEILGVPFPMLKIKSLTFDTKTCQYVIPGIERLLQNSPDLEKLTVRGRTRFHIPVEIPDMYLELQGLNVNKWSRAKNRASWAKHRKDAKLEHVASLVELMLKNTEKLDKMVLLLDGRYLNFKIEDLTATLSHHNNVTIVLSCTKKK</sequence>
<dbReference type="PROSITE" id="PS50181">
    <property type="entry name" value="FBOX"/>
    <property type="match status" value="1"/>
</dbReference>
<dbReference type="InterPro" id="IPR055357">
    <property type="entry name" value="LRR_At1g61320_AtMIF1"/>
</dbReference>
<name>A0A8X7SH48_BRACI</name>